<evidence type="ECO:0000256" key="3">
    <source>
        <dbReference type="ARBA" id="ARBA00022833"/>
    </source>
</evidence>
<dbReference type="Pfam" id="PF13445">
    <property type="entry name" value="zf-RING_UBOX"/>
    <property type="match status" value="2"/>
</dbReference>
<feature type="coiled-coil region" evidence="5">
    <location>
        <begin position="12"/>
        <end position="50"/>
    </location>
</feature>
<name>A0AAW0N4H9_9GOBI</name>
<dbReference type="Proteomes" id="UP001460270">
    <property type="component" value="Unassembled WGS sequence"/>
</dbReference>
<dbReference type="Gene3D" id="4.10.830.40">
    <property type="match status" value="1"/>
</dbReference>
<keyword evidence="3" id="KW-0862">Zinc</keyword>
<organism evidence="7 8">
    <name type="scientific">Mugilogobius chulae</name>
    <name type="common">yellowstripe goby</name>
    <dbReference type="NCBI Taxonomy" id="88201"/>
    <lineage>
        <taxon>Eukaryota</taxon>
        <taxon>Metazoa</taxon>
        <taxon>Chordata</taxon>
        <taxon>Craniata</taxon>
        <taxon>Vertebrata</taxon>
        <taxon>Euteleostomi</taxon>
        <taxon>Actinopterygii</taxon>
        <taxon>Neopterygii</taxon>
        <taxon>Teleostei</taxon>
        <taxon>Neoteleostei</taxon>
        <taxon>Acanthomorphata</taxon>
        <taxon>Gobiaria</taxon>
        <taxon>Gobiiformes</taxon>
        <taxon>Gobioidei</taxon>
        <taxon>Gobiidae</taxon>
        <taxon>Gobionellinae</taxon>
        <taxon>Mugilogobius</taxon>
    </lineage>
</organism>
<dbReference type="SUPFAM" id="SSF57845">
    <property type="entry name" value="B-box zinc-binding domain"/>
    <property type="match status" value="1"/>
</dbReference>
<sequence length="556" mass="63803">MECVQQSQDKFKQSIVEKHKEVEEEAAQLIEQIQTEISELEQRGAEMEQLWSSGDHLHFVQTFTSVKPAPQLNDWTEETVRAPSDGHCELYFSEEQFLCSICLEIFTAPVTTPCGHNFCDVCINKHWNSSRQYNCPVCKQDFSSRPQIQVNTFISEMVSQLPNKTEVKKQSALSPSLLLQERATCSPTSQTPRLKKHQLIQPLSNLEERICPDTTGHWNSFCREHSHLICWHCTSEDHKDHQTFKKEVREMPDTEIQEGLKVFNAVMECVQQKSGQVQTEIVEKHKKNEEEAAQLIEQIQTEIYELEQRGAEMEQLWSSGDHLHFVQTFTSVNLLHSSTTGPRRLLEPHRYKGRAAKAVSELKNMLNSEIDKVKGKTAWELGVAKESVDRIDEVSQTVQKGHWLLYMAVLAMATVSCTFSEEQFLCSICLEIFTAPVTTPCGHNFCDVCINKHWNSSLQYNCPVCKQDLPQDHRFKKVDCDLCPEPRLRALKSCLVCLASYCQSHLQPHLTNPRLKKHQLIKPLSSLEERICPEHDRTTGTLLQRTLTPHMLALHV</sequence>
<evidence type="ECO:0000256" key="1">
    <source>
        <dbReference type="ARBA" id="ARBA00022723"/>
    </source>
</evidence>
<accession>A0AAW0N4H9</accession>
<dbReference type="Pfam" id="PF25600">
    <property type="entry name" value="TRIM_CC"/>
    <property type="match status" value="2"/>
</dbReference>
<feature type="domain" description="RING-type" evidence="6">
    <location>
        <begin position="426"/>
        <end position="466"/>
    </location>
</feature>
<feature type="coiled-coil region" evidence="5">
    <location>
        <begin position="282"/>
        <end position="316"/>
    </location>
</feature>
<comment type="caution">
    <text evidence="7">The sequence shown here is derived from an EMBL/GenBank/DDBJ whole genome shotgun (WGS) entry which is preliminary data.</text>
</comment>
<dbReference type="InterPro" id="IPR027370">
    <property type="entry name" value="Znf-RING_euk"/>
</dbReference>
<evidence type="ECO:0000259" key="6">
    <source>
        <dbReference type="PROSITE" id="PS50089"/>
    </source>
</evidence>
<evidence type="ECO:0000256" key="2">
    <source>
        <dbReference type="ARBA" id="ARBA00022771"/>
    </source>
</evidence>
<dbReference type="SMART" id="SM00184">
    <property type="entry name" value="RING"/>
    <property type="match status" value="2"/>
</dbReference>
<gene>
    <name evidence="7" type="ORF">WMY93_027197</name>
</gene>
<keyword evidence="8" id="KW-1185">Reference proteome</keyword>
<dbReference type="InterPro" id="IPR058030">
    <property type="entry name" value="TRIM8/14/16/25/29/45/65_CC"/>
</dbReference>
<dbReference type="PROSITE" id="PS50089">
    <property type="entry name" value="ZF_RING_2"/>
    <property type="match status" value="2"/>
</dbReference>
<dbReference type="InterPro" id="IPR013083">
    <property type="entry name" value="Znf_RING/FYVE/PHD"/>
</dbReference>
<keyword evidence="5" id="KW-0175">Coiled coil</keyword>
<dbReference type="InterPro" id="IPR001841">
    <property type="entry name" value="Znf_RING"/>
</dbReference>
<evidence type="ECO:0000313" key="7">
    <source>
        <dbReference type="EMBL" id="KAK7884074.1"/>
    </source>
</evidence>
<keyword evidence="2 4" id="KW-0863">Zinc-finger</keyword>
<dbReference type="GO" id="GO:0008270">
    <property type="term" value="F:zinc ion binding"/>
    <property type="evidence" value="ECO:0007669"/>
    <property type="project" value="UniProtKB-KW"/>
</dbReference>
<dbReference type="Gene3D" id="3.30.40.10">
    <property type="entry name" value="Zinc/RING finger domain, C3HC4 (zinc finger)"/>
    <property type="match status" value="2"/>
</dbReference>
<proteinExistence type="predicted"/>
<dbReference type="PANTHER" id="PTHR25465:SF32">
    <property type="entry name" value="BLOODTHIRSTY-RELATED GENE FAMILY, MEMBER 16 ISOFORM X1-RELATED"/>
    <property type="match status" value="1"/>
</dbReference>
<dbReference type="InterPro" id="IPR051051">
    <property type="entry name" value="E3_ubiq-ligase_TRIM/RNF"/>
</dbReference>
<dbReference type="SUPFAM" id="SSF57850">
    <property type="entry name" value="RING/U-box"/>
    <property type="match status" value="2"/>
</dbReference>
<evidence type="ECO:0000256" key="4">
    <source>
        <dbReference type="PROSITE-ProRule" id="PRU00175"/>
    </source>
</evidence>
<feature type="domain" description="RING-type" evidence="6">
    <location>
        <begin position="99"/>
        <end position="139"/>
    </location>
</feature>
<evidence type="ECO:0000313" key="8">
    <source>
        <dbReference type="Proteomes" id="UP001460270"/>
    </source>
</evidence>
<dbReference type="EMBL" id="JBBPFD010000020">
    <property type="protein sequence ID" value="KAK7884074.1"/>
    <property type="molecule type" value="Genomic_DNA"/>
</dbReference>
<dbReference type="AlphaFoldDB" id="A0AAW0N4H9"/>
<reference evidence="8" key="1">
    <citation type="submission" date="2024-04" db="EMBL/GenBank/DDBJ databases">
        <title>Salinicola lusitanus LLJ914,a marine bacterium isolated from the Okinawa Trough.</title>
        <authorList>
            <person name="Li J."/>
        </authorList>
    </citation>
    <scope>NUCLEOTIDE SEQUENCE [LARGE SCALE GENOMIC DNA]</scope>
</reference>
<dbReference type="InterPro" id="IPR017907">
    <property type="entry name" value="Znf_RING_CS"/>
</dbReference>
<evidence type="ECO:0000256" key="5">
    <source>
        <dbReference type="SAM" id="Coils"/>
    </source>
</evidence>
<protein>
    <recommendedName>
        <fullName evidence="6">RING-type domain-containing protein</fullName>
    </recommendedName>
</protein>
<dbReference type="PROSITE" id="PS00518">
    <property type="entry name" value="ZF_RING_1"/>
    <property type="match status" value="2"/>
</dbReference>
<dbReference type="Gene3D" id="3.30.160.60">
    <property type="entry name" value="Classic Zinc Finger"/>
    <property type="match status" value="1"/>
</dbReference>
<keyword evidence="1" id="KW-0479">Metal-binding</keyword>
<dbReference type="PANTHER" id="PTHR25465">
    <property type="entry name" value="B-BOX DOMAIN CONTAINING"/>
    <property type="match status" value="1"/>
</dbReference>